<proteinExistence type="predicted"/>
<organism evidence="1 2">
    <name type="scientific">Pterulicium gracile</name>
    <dbReference type="NCBI Taxonomy" id="1884261"/>
    <lineage>
        <taxon>Eukaryota</taxon>
        <taxon>Fungi</taxon>
        <taxon>Dikarya</taxon>
        <taxon>Basidiomycota</taxon>
        <taxon>Agaricomycotina</taxon>
        <taxon>Agaricomycetes</taxon>
        <taxon>Agaricomycetidae</taxon>
        <taxon>Agaricales</taxon>
        <taxon>Pleurotineae</taxon>
        <taxon>Pterulaceae</taxon>
        <taxon>Pterulicium</taxon>
    </lineage>
</organism>
<sequence>MNTTPQEMTIGILHLNLKKPQRMTDSELEGFVIIGNDINKLIPIPPDAVRSFQHVCITALTQSLRIVFLSWSQEMKDDLLYSYGDFTTGIIQWAFHRTRRSACWSSRRRRVSASARSRRARFLECCTRPHLRITISQRARHASTRCSRLSRHSSSAS</sequence>
<name>A0A5C3Q5M4_9AGAR</name>
<dbReference type="EMBL" id="ML178860">
    <property type="protein sequence ID" value="TFK96447.1"/>
    <property type="molecule type" value="Genomic_DNA"/>
</dbReference>
<evidence type="ECO:0000313" key="2">
    <source>
        <dbReference type="Proteomes" id="UP000305067"/>
    </source>
</evidence>
<keyword evidence="2" id="KW-1185">Reference proteome</keyword>
<accession>A0A5C3Q5M4</accession>
<dbReference type="AlphaFoldDB" id="A0A5C3Q5M4"/>
<gene>
    <name evidence="1" type="ORF">BDV98DRAFT_576107</name>
</gene>
<evidence type="ECO:0000313" key="1">
    <source>
        <dbReference type="EMBL" id="TFK96447.1"/>
    </source>
</evidence>
<dbReference type="Proteomes" id="UP000305067">
    <property type="component" value="Unassembled WGS sequence"/>
</dbReference>
<protein>
    <submittedName>
        <fullName evidence="1">Uncharacterized protein</fullName>
    </submittedName>
</protein>
<reference evidence="1 2" key="1">
    <citation type="journal article" date="2019" name="Nat. Ecol. Evol.">
        <title>Megaphylogeny resolves global patterns of mushroom evolution.</title>
        <authorList>
            <person name="Varga T."/>
            <person name="Krizsan K."/>
            <person name="Foldi C."/>
            <person name="Dima B."/>
            <person name="Sanchez-Garcia M."/>
            <person name="Sanchez-Ramirez S."/>
            <person name="Szollosi G.J."/>
            <person name="Szarkandi J.G."/>
            <person name="Papp V."/>
            <person name="Albert L."/>
            <person name="Andreopoulos W."/>
            <person name="Angelini C."/>
            <person name="Antonin V."/>
            <person name="Barry K.W."/>
            <person name="Bougher N.L."/>
            <person name="Buchanan P."/>
            <person name="Buyck B."/>
            <person name="Bense V."/>
            <person name="Catcheside P."/>
            <person name="Chovatia M."/>
            <person name="Cooper J."/>
            <person name="Damon W."/>
            <person name="Desjardin D."/>
            <person name="Finy P."/>
            <person name="Geml J."/>
            <person name="Haridas S."/>
            <person name="Hughes K."/>
            <person name="Justo A."/>
            <person name="Karasinski D."/>
            <person name="Kautmanova I."/>
            <person name="Kiss B."/>
            <person name="Kocsube S."/>
            <person name="Kotiranta H."/>
            <person name="LaButti K.M."/>
            <person name="Lechner B.E."/>
            <person name="Liimatainen K."/>
            <person name="Lipzen A."/>
            <person name="Lukacs Z."/>
            <person name="Mihaltcheva S."/>
            <person name="Morgado L.N."/>
            <person name="Niskanen T."/>
            <person name="Noordeloos M.E."/>
            <person name="Ohm R.A."/>
            <person name="Ortiz-Santana B."/>
            <person name="Ovrebo C."/>
            <person name="Racz N."/>
            <person name="Riley R."/>
            <person name="Savchenko A."/>
            <person name="Shiryaev A."/>
            <person name="Soop K."/>
            <person name="Spirin V."/>
            <person name="Szebenyi C."/>
            <person name="Tomsovsky M."/>
            <person name="Tulloss R.E."/>
            <person name="Uehling J."/>
            <person name="Grigoriev I.V."/>
            <person name="Vagvolgyi C."/>
            <person name="Papp T."/>
            <person name="Martin F.M."/>
            <person name="Miettinen O."/>
            <person name="Hibbett D.S."/>
            <person name="Nagy L.G."/>
        </authorList>
    </citation>
    <scope>NUCLEOTIDE SEQUENCE [LARGE SCALE GENOMIC DNA]</scope>
    <source>
        <strain evidence="1 2">CBS 309.79</strain>
    </source>
</reference>